<keyword evidence="3" id="KW-1185">Reference proteome</keyword>
<name>A0A317XI85_9BASI</name>
<feature type="compositionally biased region" description="Polar residues" evidence="1">
    <location>
        <begin position="41"/>
        <end position="69"/>
    </location>
</feature>
<evidence type="ECO:0000256" key="1">
    <source>
        <dbReference type="SAM" id="MobiDB-lite"/>
    </source>
</evidence>
<gene>
    <name evidence="2" type="ORF">BCV70DRAFT_50780</name>
</gene>
<accession>A0A317XI85</accession>
<organism evidence="2 3">
    <name type="scientific">Testicularia cyperi</name>
    <dbReference type="NCBI Taxonomy" id="1882483"/>
    <lineage>
        <taxon>Eukaryota</taxon>
        <taxon>Fungi</taxon>
        <taxon>Dikarya</taxon>
        <taxon>Basidiomycota</taxon>
        <taxon>Ustilaginomycotina</taxon>
        <taxon>Ustilaginomycetes</taxon>
        <taxon>Ustilaginales</taxon>
        <taxon>Anthracoideaceae</taxon>
        <taxon>Testicularia</taxon>
    </lineage>
</organism>
<sequence>MQATKSQRSQRCSSGVDVSRKQGMNCGCSQRARTSHAADGTKTSRTQATPRIAVQETSNSTISLVQQRNGRQRQRSKVGGAARPRGRGERGGRGRAKSGVVFSRSDEPSKGQSEAVREP</sequence>
<proteinExistence type="predicted"/>
<evidence type="ECO:0000313" key="3">
    <source>
        <dbReference type="Proteomes" id="UP000246740"/>
    </source>
</evidence>
<feature type="compositionally biased region" description="Polar residues" evidence="1">
    <location>
        <begin position="1"/>
        <end position="13"/>
    </location>
</feature>
<dbReference type="InParanoid" id="A0A317XI85"/>
<dbReference type="EMBL" id="KZ819206">
    <property type="protein sequence ID" value="PWY97517.1"/>
    <property type="molecule type" value="Genomic_DNA"/>
</dbReference>
<evidence type="ECO:0000313" key="2">
    <source>
        <dbReference type="EMBL" id="PWY97517.1"/>
    </source>
</evidence>
<dbReference type="Proteomes" id="UP000246740">
    <property type="component" value="Unassembled WGS sequence"/>
</dbReference>
<feature type="compositionally biased region" description="Basic and acidic residues" evidence="1">
    <location>
        <begin position="104"/>
        <end position="119"/>
    </location>
</feature>
<feature type="region of interest" description="Disordered" evidence="1">
    <location>
        <begin position="1"/>
        <end position="119"/>
    </location>
</feature>
<protein>
    <submittedName>
        <fullName evidence="2">Uncharacterized protein</fullName>
    </submittedName>
</protein>
<reference evidence="2 3" key="1">
    <citation type="journal article" date="2018" name="Mol. Biol. Evol.">
        <title>Broad Genomic Sampling Reveals a Smut Pathogenic Ancestry of the Fungal Clade Ustilaginomycotina.</title>
        <authorList>
            <person name="Kijpornyongpan T."/>
            <person name="Mondo S.J."/>
            <person name="Barry K."/>
            <person name="Sandor L."/>
            <person name="Lee J."/>
            <person name="Lipzen A."/>
            <person name="Pangilinan J."/>
            <person name="LaButti K."/>
            <person name="Hainaut M."/>
            <person name="Henrissat B."/>
            <person name="Grigoriev I.V."/>
            <person name="Spatafora J.W."/>
            <person name="Aime M.C."/>
        </authorList>
    </citation>
    <scope>NUCLEOTIDE SEQUENCE [LARGE SCALE GENOMIC DNA]</scope>
    <source>
        <strain evidence="2 3">MCA 3645</strain>
    </source>
</reference>
<dbReference type="AlphaFoldDB" id="A0A317XI85"/>